<feature type="compositionally biased region" description="Basic and acidic residues" evidence="1">
    <location>
        <begin position="583"/>
        <end position="602"/>
    </location>
</feature>
<proteinExistence type="predicted"/>
<organism evidence="2 3">
    <name type="scientific">Turnera subulata</name>
    <dbReference type="NCBI Taxonomy" id="218843"/>
    <lineage>
        <taxon>Eukaryota</taxon>
        <taxon>Viridiplantae</taxon>
        <taxon>Streptophyta</taxon>
        <taxon>Embryophyta</taxon>
        <taxon>Tracheophyta</taxon>
        <taxon>Spermatophyta</taxon>
        <taxon>Magnoliopsida</taxon>
        <taxon>eudicotyledons</taxon>
        <taxon>Gunneridae</taxon>
        <taxon>Pentapetalae</taxon>
        <taxon>rosids</taxon>
        <taxon>fabids</taxon>
        <taxon>Malpighiales</taxon>
        <taxon>Passifloraceae</taxon>
        <taxon>Turnera</taxon>
    </lineage>
</organism>
<feature type="region of interest" description="Disordered" evidence="1">
    <location>
        <begin position="614"/>
        <end position="652"/>
    </location>
</feature>
<dbReference type="AlphaFoldDB" id="A0A9Q0GDY0"/>
<feature type="compositionally biased region" description="Basic and acidic residues" evidence="1">
    <location>
        <begin position="110"/>
        <end position="119"/>
    </location>
</feature>
<feature type="region of interest" description="Disordered" evidence="1">
    <location>
        <begin position="71"/>
        <end position="121"/>
    </location>
</feature>
<dbReference type="OrthoDB" id="602706at2759"/>
<accession>A0A9Q0GDY0</accession>
<feature type="region of interest" description="Disordered" evidence="1">
    <location>
        <begin position="1"/>
        <end position="51"/>
    </location>
</feature>
<reference evidence="2" key="1">
    <citation type="submission" date="2022-02" db="EMBL/GenBank/DDBJ databases">
        <authorList>
            <person name="Henning P.M."/>
            <person name="McCubbin A.G."/>
            <person name="Shore J.S."/>
        </authorList>
    </citation>
    <scope>NUCLEOTIDE SEQUENCE</scope>
    <source>
        <strain evidence="2">F60SS</strain>
        <tissue evidence="2">Leaves</tissue>
    </source>
</reference>
<comment type="caution">
    <text evidence="2">The sequence shown here is derived from an EMBL/GenBank/DDBJ whole genome shotgun (WGS) entry which is preliminary data.</text>
</comment>
<dbReference type="Proteomes" id="UP001141552">
    <property type="component" value="Unassembled WGS sequence"/>
</dbReference>
<reference evidence="2" key="2">
    <citation type="journal article" date="2023" name="Plants (Basel)">
        <title>Annotation of the Turnera subulata (Passifloraceae) Draft Genome Reveals the S-Locus Evolved after the Divergence of Turneroideae from Passifloroideae in a Stepwise Manner.</title>
        <authorList>
            <person name="Henning P.M."/>
            <person name="Roalson E.H."/>
            <person name="Mir W."/>
            <person name="McCubbin A.G."/>
            <person name="Shore J.S."/>
        </authorList>
    </citation>
    <scope>NUCLEOTIDE SEQUENCE</scope>
    <source>
        <strain evidence="2">F60SS</strain>
    </source>
</reference>
<feature type="region of interest" description="Disordered" evidence="1">
    <location>
        <begin position="137"/>
        <end position="203"/>
    </location>
</feature>
<name>A0A9Q0GDY0_9ROSI</name>
<dbReference type="EMBL" id="JAKUCV010001323">
    <property type="protein sequence ID" value="KAJ4846864.1"/>
    <property type="molecule type" value="Genomic_DNA"/>
</dbReference>
<feature type="compositionally biased region" description="Polar residues" evidence="1">
    <location>
        <begin position="186"/>
        <end position="203"/>
    </location>
</feature>
<keyword evidence="3" id="KW-1185">Reference proteome</keyword>
<dbReference type="PANTHER" id="PTHR36380">
    <property type="entry name" value="BNAA03G58330D PROTEIN"/>
    <property type="match status" value="1"/>
</dbReference>
<feature type="region of interest" description="Disordered" evidence="1">
    <location>
        <begin position="558"/>
        <end position="602"/>
    </location>
</feature>
<gene>
    <name evidence="2" type="ORF">Tsubulata_011866</name>
</gene>
<evidence type="ECO:0000256" key="1">
    <source>
        <dbReference type="SAM" id="MobiDB-lite"/>
    </source>
</evidence>
<protein>
    <submittedName>
        <fullName evidence="2">Uncharacterized protein</fullName>
    </submittedName>
</protein>
<feature type="compositionally biased region" description="Basic and acidic residues" evidence="1">
    <location>
        <begin position="150"/>
        <end position="173"/>
    </location>
</feature>
<feature type="compositionally biased region" description="Polar residues" evidence="1">
    <location>
        <begin position="471"/>
        <end position="482"/>
    </location>
</feature>
<dbReference type="InterPro" id="IPR038777">
    <property type="entry name" value="At4g18490-like"/>
</dbReference>
<sequence>MDFNLEGDFGKLSSFKLDMPDLDFSSPSDKAAKPKAKAGEESSCQKRQGKKDSFSFSFDFNDLDDFDFDSSLTKGGKSSMKNLESKEVSSDGNASQGPKTKLAGDTDQLDDGKADKLPVSERVMTLVVESAVAAGTDKSSYEKFPSNSETYKDQVRPSESKPSEETRSARVEESQSFSFGEEIPARSNSWQKTQSLPVQSSGVVHSTKETVLHAVEVPGCPGGKVNAESSVELNDNERTLTAVGSDNENSELMDSASALITESEGNRSESERTGAEFLTENMLTEPVVAGEATSVASISKTMSLESKTNTDTLNSNSEVIVPFSEPEIHAGVLGKESGDFNVKAYEQSSETGSQLHQPPAIGVEFYVGLSITNAPFSASCSEPVLDKLAPVKENESGVVFSKTCRKSEETGTQFLQPSATAHVSSFGSNGISDMDLSGTEHVVDKVATRKEKESVIIRSEHCRRSEEPEPQLSQPSSGVEISSIGSRGIASMHLSHPENMKKEGINAVAAQIGRKLVGDSTSLPRELTEGQPTPLGSFKNVRTLCNIRESLKVDDIQRGAKLAVNPRPPDNEPSKGHPASLGRRTEIKSLNKSGENLKAEDIEKGRMLAVKARPPENEAARGELAPLGRGTSNKNLNNFGRGVDPVSSNDKPMKFKTKDSINSSAVLSSVGSTQNSKIMFEGLKAGKRASDLSCLKISRNMVASKDQSNATSRIETHSLINTVKSPDIQANKAKAEHVHPVSIAGRKTPVITSLKRKTFEVSTTDILHPNRHKRLSLSPIESGAFKEPLANIKEAFNHEHQPESRTKNVLFDHPTSGLEIPQEASMKDLEIPFITENDGNVEKAEAYIKELEDGIS</sequence>
<feature type="non-terminal residue" evidence="2">
    <location>
        <position position="856"/>
    </location>
</feature>
<evidence type="ECO:0000313" key="2">
    <source>
        <dbReference type="EMBL" id="KAJ4846864.1"/>
    </source>
</evidence>
<evidence type="ECO:0000313" key="3">
    <source>
        <dbReference type="Proteomes" id="UP001141552"/>
    </source>
</evidence>
<feature type="region of interest" description="Disordered" evidence="1">
    <location>
        <begin position="459"/>
        <end position="482"/>
    </location>
</feature>
<dbReference type="PANTHER" id="PTHR36380:SF1">
    <property type="entry name" value="OS01G0755100 PROTEIN"/>
    <property type="match status" value="1"/>
</dbReference>